<feature type="domain" description="Dienelactone hydrolase" evidence="1">
    <location>
        <begin position="64"/>
        <end position="154"/>
    </location>
</feature>
<dbReference type="EMBL" id="LAZR01059478">
    <property type="protein sequence ID" value="KKK67705.1"/>
    <property type="molecule type" value="Genomic_DNA"/>
</dbReference>
<dbReference type="InterPro" id="IPR002925">
    <property type="entry name" value="Dienelactn_hydro"/>
</dbReference>
<sequence length="349" mass="38837">SPVSILKIVGENPIREEVWLNVPEGRGLLVADVYRPSDGDVHGAMLIAVGAAPRIRDHPGVVRLSTTAARAGMVVMIPQLYYPFQENVLPEDVQGLVSAFGTNVEEIIASFEWLREQPYTDPDRTGIFGASAGAGIALVSASDPRISHEVKYFASLGTYYDLVDLVSAITTQSIQYDGRSEPWEPWLKSVRVLYNSVISYLPEAEDRDILTRIFVDEDPGASALVGRLSPRARDIYDALQDRDVERILAFWGEVSPQDIATLRAVSPSSAVAALDTDLFILHDRSDPYIPYVESRRLRDATADNGHQVYFAEFDFLNHVELKNPSNPISFLADLVKLIFYTWLLMLKVL</sequence>
<dbReference type="SUPFAM" id="SSF53474">
    <property type="entry name" value="alpha/beta-Hydrolases"/>
    <property type="match status" value="1"/>
</dbReference>
<reference evidence="2" key="1">
    <citation type="journal article" date="2015" name="Nature">
        <title>Complex archaea that bridge the gap between prokaryotes and eukaryotes.</title>
        <authorList>
            <person name="Spang A."/>
            <person name="Saw J.H."/>
            <person name="Jorgensen S.L."/>
            <person name="Zaremba-Niedzwiedzka K."/>
            <person name="Martijn J."/>
            <person name="Lind A.E."/>
            <person name="van Eijk R."/>
            <person name="Schleper C."/>
            <person name="Guy L."/>
            <person name="Ettema T.J."/>
        </authorList>
    </citation>
    <scope>NUCLEOTIDE SEQUENCE</scope>
</reference>
<proteinExistence type="predicted"/>
<comment type="caution">
    <text evidence="2">The sequence shown here is derived from an EMBL/GenBank/DDBJ whole genome shotgun (WGS) entry which is preliminary data.</text>
</comment>
<evidence type="ECO:0000313" key="2">
    <source>
        <dbReference type="EMBL" id="KKK67705.1"/>
    </source>
</evidence>
<dbReference type="GO" id="GO:0016787">
    <property type="term" value="F:hydrolase activity"/>
    <property type="evidence" value="ECO:0007669"/>
    <property type="project" value="InterPro"/>
</dbReference>
<accession>A0A0F8Y2B5</accession>
<organism evidence="2">
    <name type="scientific">marine sediment metagenome</name>
    <dbReference type="NCBI Taxonomy" id="412755"/>
    <lineage>
        <taxon>unclassified sequences</taxon>
        <taxon>metagenomes</taxon>
        <taxon>ecological metagenomes</taxon>
    </lineage>
</organism>
<dbReference type="AlphaFoldDB" id="A0A0F8Y2B5"/>
<dbReference type="Pfam" id="PF01738">
    <property type="entry name" value="DLH"/>
    <property type="match status" value="1"/>
</dbReference>
<dbReference type="Gene3D" id="3.40.50.1820">
    <property type="entry name" value="alpha/beta hydrolase"/>
    <property type="match status" value="1"/>
</dbReference>
<feature type="non-terminal residue" evidence="2">
    <location>
        <position position="1"/>
    </location>
</feature>
<gene>
    <name evidence="2" type="ORF">LCGC14_2951400</name>
</gene>
<dbReference type="InterPro" id="IPR029058">
    <property type="entry name" value="AB_hydrolase_fold"/>
</dbReference>
<protein>
    <recommendedName>
        <fullName evidence="1">Dienelactone hydrolase domain-containing protein</fullName>
    </recommendedName>
</protein>
<evidence type="ECO:0000259" key="1">
    <source>
        <dbReference type="Pfam" id="PF01738"/>
    </source>
</evidence>
<name>A0A0F8Y2B5_9ZZZZ</name>